<evidence type="ECO:0000313" key="10">
    <source>
        <dbReference type="Proteomes" id="UP001432027"/>
    </source>
</evidence>
<dbReference type="Pfam" id="PF00125">
    <property type="entry name" value="Histone"/>
    <property type="match status" value="1"/>
</dbReference>
<evidence type="ECO:0000256" key="4">
    <source>
        <dbReference type="ARBA" id="ARBA00022454"/>
    </source>
</evidence>
<dbReference type="FunFam" id="1.10.20.10:FF:000085">
    <property type="entry name" value="Histone H3.2"/>
    <property type="match status" value="1"/>
</dbReference>
<organism evidence="9 10">
    <name type="scientific">Pristionchus entomophagus</name>
    <dbReference type="NCBI Taxonomy" id="358040"/>
    <lineage>
        <taxon>Eukaryota</taxon>
        <taxon>Metazoa</taxon>
        <taxon>Ecdysozoa</taxon>
        <taxon>Nematoda</taxon>
        <taxon>Chromadorea</taxon>
        <taxon>Rhabditida</taxon>
        <taxon>Rhabditina</taxon>
        <taxon>Diplogasteromorpha</taxon>
        <taxon>Diplogasteroidea</taxon>
        <taxon>Neodiplogasteridae</taxon>
        <taxon>Pristionchus</taxon>
    </lineage>
</organism>
<keyword evidence="4" id="KW-0158">Chromosome</keyword>
<evidence type="ECO:0000256" key="1">
    <source>
        <dbReference type="ARBA" id="ARBA00004123"/>
    </source>
</evidence>
<proteinExistence type="inferred from homology"/>
<reference evidence="9" key="1">
    <citation type="submission" date="2023-10" db="EMBL/GenBank/DDBJ databases">
        <title>Genome assembly of Pristionchus species.</title>
        <authorList>
            <person name="Yoshida K."/>
            <person name="Sommer R.J."/>
        </authorList>
    </citation>
    <scope>NUCLEOTIDE SEQUENCE</scope>
    <source>
        <strain evidence="9">RS0144</strain>
    </source>
</reference>
<comment type="similarity">
    <text evidence="3">Belongs to the histone H3 family.</text>
</comment>
<keyword evidence="10" id="KW-1185">Reference proteome</keyword>
<dbReference type="GO" id="GO:0000786">
    <property type="term" value="C:nucleosome"/>
    <property type="evidence" value="ECO:0007669"/>
    <property type="project" value="UniProtKB-KW"/>
</dbReference>
<accession>A0AAV5SAB2</accession>
<sequence length="173" mass="19285">RNPNTPTRPPPSSPARSAISSVYSQLNSECQNLFSGGMHRHSTYQNTPIARQALKSTTHAAAKGKGVKKYKRIIPPPLKPVGNVLREIRRLQKTGDLLIPKAPFFRLVREIAQKVGPNKDLRFQAAAIAALQEGAEMYIVKLFEDSNLCAFHAGRVTVMPRDIQLVRRIRGEH</sequence>
<keyword evidence="6" id="KW-0539">Nucleus</keyword>
<dbReference type="InterPro" id="IPR000164">
    <property type="entry name" value="Histone_H3/CENP-A"/>
</dbReference>
<dbReference type="CDD" id="cd22911">
    <property type="entry name" value="HFD_H3"/>
    <property type="match status" value="1"/>
</dbReference>
<keyword evidence="5" id="KW-0238">DNA-binding</keyword>
<name>A0AAV5SAB2_9BILA</name>
<dbReference type="GO" id="GO:0030527">
    <property type="term" value="F:structural constituent of chromatin"/>
    <property type="evidence" value="ECO:0007669"/>
    <property type="project" value="InterPro"/>
</dbReference>
<feature type="non-terminal residue" evidence="9">
    <location>
        <position position="1"/>
    </location>
</feature>
<dbReference type="InterPro" id="IPR007125">
    <property type="entry name" value="H2A/H2B/H3"/>
</dbReference>
<protein>
    <recommendedName>
        <fullName evidence="8">Core Histone H2A/H2B/H3 domain-containing protein</fullName>
    </recommendedName>
</protein>
<dbReference type="EMBL" id="BTSX01000001">
    <property type="protein sequence ID" value="GMS79150.1"/>
    <property type="molecule type" value="Genomic_DNA"/>
</dbReference>
<evidence type="ECO:0000256" key="7">
    <source>
        <dbReference type="ARBA" id="ARBA00023269"/>
    </source>
</evidence>
<dbReference type="GO" id="GO:0005634">
    <property type="term" value="C:nucleus"/>
    <property type="evidence" value="ECO:0007669"/>
    <property type="project" value="UniProtKB-SubCell"/>
</dbReference>
<dbReference type="PROSITE" id="PS00959">
    <property type="entry name" value="HISTONE_H3_2"/>
    <property type="match status" value="1"/>
</dbReference>
<dbReference type="Proteomes" id="UP001432027">
    <property type="component" value="Unassembled WGS sequence"/>
</dbReference>
<dbReference type="SMART" id="SM00428">
    <property type="entry name" value="H3"/>
    <property type="match status" value="1"/>
</dbReference>
<dbReference type="PANTHER" id="PTHR11426">
    <property type="entry name" value="HISTONE H3"/>
    <property type="match status" value="1"/>
</dbReference>
<evidence type="ECO:0000256" key="5">
    <source>
        <dbReference type="ARBA" id="ARBA00023125"/>
    </source>
</evidence>
<gene>
    <name evidence="9" type="ORF">PENTCL1PPCAC_1325</name>
</gene>
<dbReference type="SUPFAM" id="SSF47113">
    <property type="entry name" value="Histone-fold"/>
    <property type="match status" value="1"/>
</dbReference>
<evidence type="ECO:0000259" key="8">
    <source>
        <dbReference type="Pfam" id="PF00125"/>
    </source>
</evidence>
<evidence type="ECO:0000256" key="2">
    <source>
        <dbReference type="ARBA" id="ARBA00004286"/>
    </source>
</evidence>
<dbReference type="GO" id="GO:0046982">
    <property type="term" value="F:protein heterodimerization activity"/>
    <property type="evidence" value="ECO:0007669"/>
    <property type="project" value="InterPro"/>
</dbReference>
<dbReference type="InterPro" id="IPR009072">
    <property type="entry name" value="Histone-fold"/>
</dbReference>
<dbReference type="AlphaFoldDB" id="A0AAV5SAB2"/>
<comment type="caution">
    <text evidence="9">The sequence shown here is derived from an EMBL/GenBank/DDBJ whole genome shotgun (WGS) entry which is preliminary data.</text>
</comment>
<feature type="domain" description="Core Histone H2A/H2B/H3" evidence="8">
    <location>
        <begin position="84"/>
        <end position="169"/>
    </location>
</feature>
<evidence type="ECO:0000313" key="9">
    <source>
        <dbReference type="EMBL" id="GMS79150.1"/>
    </source>
</evidence>
<evidence type="ECO:0000256" key="6">
    <source>
        <dbReference type="ARBA" id="ARBA00023242"/>
    </source>
</evidence>
<evidence type="ECO:0000256" key="3">
    <source>
        <dbReference type="ARBA" id="ARBA00010343"/>
    </source>
</evidence>
<dbReference type="GO" id="GO:0003677">
    <property type="term" value="F:DNA binding"/>
    <property type="evidence" value="ECO:0007669"/>
    <property type="project" value="UniProtKB-KW"/>
</dbReference>
<comment type="subcellular location">
    <subcellularLocation>
        <location evidence="2">Chromosome</location>
    </subcellularLocation>
    <subcellularLocation>
        <location evidence="1">Nucleus</location>
    </subcellularLocation>
</comment>
<dbReference type="Gene3D" id="1.10.20.10">
    <property type="entry name" value="Histone, subunit A"/>
    <property type="match status" value="1"/>
</dbReference>
<keyword evidence="7" id="KW-0544">Nucleosome core</keyword>